<dbReference type="KEGG" id="lmd:METH_11865"/>
<sequence length="70" mass="7179">MLLQTLPACPCGPDLTRCAPGAGGAFGAQAQAGLPVRSFGAARAAGLARSRHNALDCHPNRFHQQPNSKA</sequence>
<accession>V9W1Q7</accession>
<reference evidence="1 2" key="1">
    <citation type="submission" date="2013-09" db="EMBL/GenBank/DDBJ databases">
        <authorList>
            <consortium name="DOE Joint Genome Institute"/>
            <person name="Klenk H.-P."/>
            <person name="Huntemann M."/>
            <person name="Han J."/>
            <person name="Chen A."/>
            <person name="Kyrpides N."/>
            <person name="Mavromatis K."/>
            <person name="Markowitz V."/>
            <person name="Palaniappan K."/>
            <person name="Ivanova N."/>
            <person name="Schaumberg A."/>
            <person name="Pati A."/>
            <person name="Liolios K."/>
            <person name="Nordberg H.P."/>
            <person name="Cantor M.N."/>
            <person name="Hua S.X."/>
            <person name="Woyke T."/>
        </authorList>
    </citation>
    <scope>NUCLEOTIDE SEQUENCE [LARGE SCALE GENOMIC DNA]</scope>
    <source>
        <strain evidence="1 2">DSM 14336</strain>
    </source>
</reference>
<dbReference type="PATRIC" id="fig|999552.6.peg.2367"/>
<name>V9W1Q7_9RHOB</name>
<organism evidence="1 2">
    <name type="scientific">Leisingera methylohalidivorans DSM 14336</name>
    <dbReference type="NCBI Taxonomy" id="999552"/>
    <lineage>
        <taxon>Bacteria</taxon>
        <taxon>Pseudomonadati</taxon>
        <taxon>Pseudomonadota</taxon>
        <taxon>Alphaproteobacteria</taxon>
        <taxon>Rhodobacterales</taxon>
        <taxon>Roseobacteraceae</taxon>
        <taxon>Leisingera</taxon>
    </lineage>
</organism>
<dbReference type="HOGENOM" id="CLU_2752917_0_0_5"/>
<dbReference type="EMBL" id="CP006773">
    <property type="protein sequence ID" value="AHD03107.1"/>
    <property type="molecule type" value="Genomic_DNA"/>
</dbReference>
<gene>
    <name evidence="1" type="ORF">METH_11865</name>
</gene>
<evidence type="ECO:0000313" key="1">
    <source>
        <dbReference type="EMBL" id="AHD03107.1"/>
    </source>
</evidence>
<dbReference type="AlphaFoldDB" id="V9W1Q7"/>
<dbReference type="Proteomes" id="UP000018780">
    <property type="component" value="Chromosome"/>
</dbReference>
<proteinExistence type="predicted"/>
<dbReference type="STRING" id="999552.METH_11865"/>
<evidence type="ECO:0000313" key="2">
    <source>
        <dbReference type="Proteomes" id="UP000018780"/>
    </source>
</evidence>
<protein>
    <submittedName>
        <fullName evidence="1">Uncharacterized protein</fullName>
    </submittedName>
</protein>
<keyword evidence="2" id="KW-1185">Reference proteome</keyword>